<dbReference type="EMBL" id="MU266628">
    <property type="protein sequence ID" value="KAH7919806.1"/>
    <property type="molecule type" value="Genomic_DNA"/>
</dbReference>
<evidence type="ECO:0000313" key="2">
    <source>
        <dbReference type="Proteomes" id="UP000790709"/>
    </source>
</evidence>
<dbReference type="Proteomes" id="UP000790709">
    <property type="component" value="Unassembled WGS sequence"/>
</dbReference>
<evidence type="ECO:0000313" key="1">
    <source>
        <dbReference type="EMBL" id="KAH7919806.1"/>
    </source>
</evidence>
<gene>
    <name evidence="1" type="ORF">BV22DRAFT_1050807</name>
</gene>
<keyword evidence="2" id="KW-1185">Reference proteome</keyword>
<name>A0ACB8B1W2_9AGAM</name>
<sequence>MPHTKQNSKKTAGSITPCKLPAPQRVTQLCHQSISVVLHLTNDIDGTSNPVGDLNNVWEKDQDGNEWCYMCQDGGTMFVHCNSCPRVVCSKCVELPPDLWPSADGALFECPSCHIVRGRKLEIKEPYMGFYKVNADGARADALLKTPLRITGQFSLGDSSQGQDISGGPARMAKEFLEGYIKGPSFVFVEQGFNLTLDVNEDQFANNMKTLAKDLSKRIFACLLFFVTTHANGNLGDIFIAPNLTAEWMNTFFSKAMAPCMKGAAVFLLACGSLIKILESFIALQEKVTQFDLASLWAFTAGRFQPNTLVPFVVTYCQRVLIEGRKPLSVIASLLGAAGQLNLHTDISQGPLSLGQELPAQCPAYGCIKTWSEPSNGLLGWSITFTCISGAGACKTKGAQVTFSPLVGYRFVEVSTSCCITLRDSQLADSDSMAQSHTPARAILNLSPLTYHVSADAMIGTWGSLSRGTLLISFSSTQTIQSINSLFSPKFAMMADWSQVFKSVLNASQDNYLEGNFEDRQVILKSLKDSITKDPRFEEATVYWPEHGIREGYASGWGARQRQKKIRGQASRQSKGQCKSAPKDVNKYAKKFTLQDVVQRLFKQELKDFNEDKGHNRKDWYQLYSKNLLIWMTDIMTYNQCQQAEAGLKEWNQNEAPKEEKAYCFGYSMAKCGMGKHLAKFAGEVERTLGAHIIVLTWARHEFPVDNDSNGSMALISKEAKIAVNEDNYPILPSRGDMDLEDCKSTILCPLSSCCVALALRELKAVVESGEEGVENDPIITSSALGITDLNHMQAVMNNLIKWGTMTLASMGISITHEAGEDGPENRKGGPSGNGELGGIDRNVGNGDGVMNAEGGASSEGDKSVIGGDNGNGGDGSAAGNAEGRPGNEGDKGAVGGDKGNSGDGNGDGTMSTEGRPSGEGAPVVGKDNGGVEQERERSDHREGDNMRMRGEHRT</sequence>
<proteinExistence type="predicted"/>
<organism evidence="1 2">
    <name type="scientific">Leucogyrophana mollusca</name>
    <dbReference type="NCBI Taxonomy" id="85980"/>
    <lineage>
        <taxon>Eukaryota</taxon>
        <taxon>Fungi</taxon>
        <taxon>Dikarya</taxon>
        <taxon>Basidiomycota</taxon>
        <taxon>Agaricomycotina</taxon>
        <taxon>Agaricomycetes</taxon>
        <taxon>Agaricomycetidae</taxon>
        <taxon>Boletales</taxon>
        <taxon>Boletales incertae sedis</taxon>
        <taxon>Leucogyrophana</taxon>
    </lineage>
</organism>
<reference evidence="1" key="1">
    <citation type="journal article" date="2021" name="New Phytol.">
        <title>Evolutionary innovations through gain and loss of genes in the ectomycorrhizal Boletales.</title>
        <authorList>
            <person name="Wu G."/>
            <person name="Miyauchi S."/>
            <person name="Morin E."/>
            <person name="Kuo A."/>
            <person name="Drula E."/>
            <person name="Varga T."/>
            <person name="Kohler A."/>
            <person name="Feng B."/>
            <person name="Cao Y."/>
            <person name="Lipzen A."/>
            <person name="Daum C."/>
            <person name="Hundley H."/>
            <person name="Pangilinan J."/>
            <person name="Johnson J."/>
            <person name="Barry K."/>
            <person name="LaButti K."/>
            <person name="Ng V."/>
            <person name="Ahrendt S."/>
            <person name="Min B."/>
            <person name="Choi I.G."/>
            <person name="Park H."/>
            <person name="Plett J.M."/>
            <person name="Magnuson J."/>
            <person name="Spatafora J.W."/>
            <person name="Nagy L.G."/>
            <person name="Henrissat B."/>
            <person name="Grigoriev I.V."/>
            <person name="Yang Z.L."/>
            <person name="Xu J."/>
            <person name="Martin F.M."/>
        </authorList>
    </citation>
    <scope>NUCLEOTIDE SEQUENCE</scope>
    <source>
        <strain evidence="1">KUC20120723A-06</strain>
    </source>
</reference>
<protein>
    <submittedName>
        <fullName evidence="1">Uncharacterized protein</fullName>
    </submittedName>
</protein>
<comment type="caution">
    <text evidence="1">The sequence shown here is derived from an EMBL/GenBank/DDBJ whole genome shotgun (WGS) entry which is preliminary data.</text>
</comment>
<accession>A0ACB8B1W2</accession>